<keyword evidence="3" id="KW-0677">Repeat</keyword>
<proteinExistence type="predicted"/>
<dbReference type="PROSITE" id="PS50021">
    <property type="entry name" value="CH"/>
    <property type="match status" value="1"/>
</dbReference>
<dbReference type="GO" id="GO:0005516">
    <property type="term" value="F:calmodulin binding"/>
    <property type="evidence" value="ECO:0007669"/>
    <property type="project" value="UniProtKB-KW"/>
</dbReference>
<evidence type="ECO:0000256" key="2">
    <source>
        <dbReference type="ARBA" id="ARBA00022490"/>
    </source>
</evidence>
<evidence type="ECO:0000313" key="7">
    <source>
        <dbReference type="EMBL" id="KAF2419776.1"/>
    </source>
</evidence>
<organism evidence="7 8">
    <name type="scientific">Tothia fuscella</name>
    <dbReference type="NCBI Taxonomy" id="1048955"/>
    <lineage>
        <taxon>Eukaryota</taxon>
        <taxon>Fungi</taxon>
        <taxon>Dikarya</taxon>
        <taxon>Ascomycota</taxon>
        <taxon>Pezizomycotina</taxon>
        <taxon>Dothideomycetes</taxon>
        <taxon>Pleosporomycetidae</taxon>
        <taxon>Venturiales</taxon>
        <taxon>Cylindrosympodiaceae</taxon>
        <taxon>Tothia</taxon>
    </lineage>
</organism>
<dbReference type="PANTHER" id="PTHR22706">
    <property type="entry name" value="ASSEMBLY FACTOR FOR SPINDLE MICROTUBULES"/>
    <property type="match status" value="1"/>
</dbReference>
<dbReference type="InterPro" id="IPR036872">
    <property type="entry name" value="CH_dom_sf"/>
</dbReference>
<name>A0A9P4NG53_9PEZI</name>
<evidence type="ECO:0000256" key="5">
    <source>
        <dbReference type="SAM" id="MobiDB-lite"/>
    </source>
</evidence>
<dbReference type="OrthoDB" id="76388at2759"/>
<dbReference type="EMBL" id="MU007116">
    <property type="protein sequence ID" value="KAF2419776.1"/>
    <property type="molecule type" value="Genomic_DNA"/>
</dbReference>
<dbReference type="GO" id="GO:0007051">
    <property type="term" value="P:spindle organization"/>
    <property type="evidence" value="ECO:0007669"/>
    <property type="project" value="TreeGrafter"/>
</dbReference>
<feature type="region of interest" description="Disordered" evidence="5">
    <location>
        <begin position="162"/>
        <end position="228"/>
    </location>
</feature>
<dbReference type="GO" id="GO:0000922">
    <property type="term" value="C:spindle pole"/>
    <property type="evidence" value="ECO:0007669"/>
    <property type="project" value="TreeGrafter"/>
</dbReference>
<feature type="region of interest" description="Disordered" evidence="5">
    <location>
        <begin position="241"/>
        <end position="289"/>
    </location>
</feature>
<dbReference type="GO" id="GO:0000278">
    <property type="term" value="P:mitotic cell cycle"/>
    <property type="evidence" value="ECO:0007669"/>
    <property type="project" value="TreeGrafter"/>
</dbReference>
<keyword evidence="4" id="KW-0112">Calmodulin-binding</keyword>
<protein>
    <recommendedName>
        <fullName evidence="6">Calponin-homology (CH) domain-containing protein</fullName>
    </recommendedName>
</protein>
<dbReference type="Proteomes" id="UP000800235">
    <property type="component" value="Unassembled WGS sequence"/>
</dbReference>
<comment type="caution">
    <text evidence="7">The sequence shown here is derived from an EMBL/GenBank/DDBJ whole genome shotgun (WGS) entry which is preliminary data.</text>
</comment>
<dbReference type="SUPFAM" id="SSF47576">
    <property type="entry name" value="Calponin-homology domain, CH-domain"/>
    <property type="match status" value="1"/>
</dbReference>
<evidence type="ECO:0000313" key="8">
    <source>
        <dbReference type="Proteomes" id="UP000800235"/>
    </source>
</evidence>
<sequence>MYENTADIQYTTELQAEVRKAKPRRRTLLAPSKNKSIAIHEDTTTTLSRPQDSNSSVLMDRSQSKRQSLVGAQPRRRRVSSILADRLAASETQPPCKAGEGTAGDATHSVLKKEARRRTIYIPDDTTVVTIHPGASTALEKNLGRRQRSPDIGFDLVTLSEEENEEPLKPALKEKKHPRKSLAVAPKRAPLRQSMRPQQNVAFAEDIPGTGGGKENLPPGGVPYSSKPKDELTKARLHLGGFPSSPGGATAKASKAPVTHTKSPKKRAGTDSILDYSPKPTRVKMSKSTSRATVTAAIVVKHTFERDASARSRSRPVDEPSPTIAPKLARSTAKPATPYLDHKSQPQGPKYHVLSEDLAHPELYEDHWLHYQETALTQLINTIFQPQQSYRELGHPSTLRKKLLQLYHDPQIPLLHRRLQASLQFGALSIPKDLLAKAARIKDDIGLRKKFLALFTETYDLVALRTACEVIVGREISQPHRLSTGSNSSESHDRQVRAGRRAIERFLHTFFIRHEDAVRVKGTIASIAREHNRKDEFGSQGWAWRRTVLRSLMLIHLLDRAKVSGAIESCLFHGSSPYKTSAAVVTDLSTLILPSLGDVVRPLSHLLYTVEVTQQPLQEYEYKISNLATDLRDGVTLTRLVELVLFSLSASDADQTMTMAMPGGEKLTSTWKDNTANEWILSKHLKFPCAGRSIKLYNVQLALCAVAELGGAAAKAAMGITAEDIVDGHRERTLSLLWAIVGNCGLESLVDWKEVEKETQYFASLRSQGADSITDGFLDTGFKYDDTKTSALSLQKCSKLLLAWAQSIATQNNVQVTNLTTSFANNKAFEAIVDAYLPYFPRPAAETTTRNLRSSDVKSPFATKLKAVGSSTAFISLFSTTTTTPIPSKSFTLTTLTFLASRLIPIARTNRAASTIQCAYRSRLARLDITKHVVCMRLANHCAQVVRARERVVDAAVVLQRAWRTVLDRRIEMLVKDVVEFQSVARRWLSRERIRGGGQVRERKIRGGW</sequence>
<dbReference type="PANTHER" id="PTHR22706:SF1">
    <property type="entry name" value="ASSEMBLY FACTOR FOR SPINDLE MICROTUBULES"/>
    <property type="match status" value="1"/>
</dbReference>
<feature type="region of interest" description="Disordered" evidence="5">
    <location>
        <begin position="306"/>
        <end position="325"/>
    </location>
</feature>
<feature type="region of interest" description="Disordered" evidence="5">
    <location>
        <begin position="33"/>
        <end position="111"/>
    </location>
</feature>
<dbReference type="GO" id="GO:0005737">
    <property type="term" value="C:cytoplasm"/>
    <property type="evidence" value="ECO:0007669"/>
    <property type="project" value="UniProtKB-SubCell"/>
</dbReference>
<dbReference type="InterPro" id="IPR051185">
    <property type="entry name" value="ASPM"/>
</dbReference>
<dbReference type="InterPro" id="IPR001715">
    <property type="entry name" value="CH_dom"/>
</dbReference>
<keyword evidence="8" id="KW-1185">Reference proteome</keyword>
<accession>A0A9P4NG53</accession>
<feature type="compositionally biased region" description="Polar residues" evidence="5">
    <location>
        <begin position="44"/>
        <end position="57"/>
    </location>
</feature>
<dbReference type="GO" id="GO:0051295">
    <property type="term" value="P:establishment of meiotic spindle localization"/>
    <property type="evidence" value="ECO:0007669"/>
    <property type="project" value="TreeGrafter"/>
</dbReference>
<dbReference type="Gene3D" id="1.10.418.10">
    <property type="entry name" value="Calponin-like domain"/>
    <property type="match status" value="2"/>
</dbReference>
<keyword evidence="2" id="KW-0963">Cytoplasm</keyword>
<evidence type="ECO:0000256" key="3">
    <source>
        <dbReference type="ARBA" id="ARBA00022737"/>
    </source>
</evidence>
<feature type="domain" description="Calponin-homology (CH)" evidence="6">
    <location>
        <begin position="593"/>
        <end position="745"/>
    </location>
</feature>
<evidence type="ECO:0000256" key="4">
    <source>
        <dbReference type="ARBA" id="ARBA00022860"/>
    </source>
</evidence>
<dbReference type="AlphaFoldDB" id="A0A9P4NG53"/>
<feature type="compositionally biased region" description="Basic and acidic residues" evidence="5">
    <location>
        <begin position="306"/>
        <end position="318"/>
    </location>
</feature>
<evidence type="ECO:0000256" key="1">
    <source>
        <dbReference type="ARBA" id="ARBA00004496"/>
    </source>
</evidence>
<dbReference type="Pfam" id="PF00612">
    <property type="entry name" value="IQ"/>
    <property type="match status" value="2"/>
</dbReference>
<reference evidence="7" key="1">
    <citation type="journal article" date="2020" name="Stud. Mycol.">
        <title>101 Dothideomycetes genomes: a test case for predicting lifestyles and emergence of pathogens.</title>
        <authorList>
            <person name="Haridas S."/>
            <person name="Albert R."/>
            <person name="Binder M."/>
            <person name="Bloem J."/>
            <person name="Labutti K."/>
            <person name="Salamov A."/>
            <person name="Andreopoulos B."/>
            <person name="Baker S."/>
            <person name="Barry K."/>
            <person name="Bills G."/>
            <person name="Bluhm B."/>
            <person name="Cannon C."/>
            <person name="Castanera R."/>
            <person name="Culley D."/>
            <person name="Daum C."/>
            <person name="Ezra D."/>
            <person name="Gonzalez J."/>
            <person name="Henrissat B."/>
            <person name="Kuo A."/>
            <person name="Liang C."/>
            <person name="Lipzen A."/>
            <person name="Lutzoni F."/>
            <person name="Magnuson J."/>
            <person name="Mondo S."/>
            <person name="Nolan M."/>
            <person name="Ohm R."/>
            <person name="Pangilinan J."/>
            <person name="Park H.-J."/>
            <person name="Ramirez L."/>
            <person name="Alfaro M."/>
            <person name="Sun H."/>
            <person name="Tritt A."/>
            <person name="Yoshinaga Y."/>
            <person name="Zwiers L.-H."/>
            <person name="Turgeon B."/>
            <person name="Goodwin S."/>
            <person name="Spatafora J."/>
            <person name="Crous P."/>
            <person name="Grigoriev I."/>
        </authorList>
    </citation>
    <scope>NUCLEOTIDE SEQUENCE</scope>
    <source>
        <strain evidence="7">CBS 130266</strain>
    </source>
</reference>
<comment type="subcellular location">
    <subcellularLocation>
        <location evidence="1">Cytoplasm</location>
    </subcellularLocation>
</comment>
<gene>
    <name evidence="7" type="ORF">EJ08DRAFT_642480</name>
</gene>
<dbReference type="InterPro" id="IPR000048">
    <property type="entry name" value="IQ_motif_EF-hand-BS"/>
</dbReference>
<evidence type="ECO:0000259" key="6">
    <source>
        <dbReference type="PROSITE" id="PS50021"/>
    </source>
</evidence>
<dbReference type="CDD" id="cd21223">
    <property type="entry name" value="CH_ASPM_rpt1"/>
    <property type="match status" value="1"/>
</dbReference>